<keyword evidence="8" id="KW-0326">Glycosidase</keyword>
<proteinExistence type="inferred from homology"/>
<evidence type="ECO:0000256" key="8">
    <source>
        <dbReference type="ARBA" id="ARBA00023295"/>
    </source>
</evidence>
<evidence type="ECO:0000313" key="13">
    <source>
        <dbReference type="Proteomes" id="UP000076798"/>
    </source>
</evidence>
<evidence type="ECO:0000256" key="7">
    <source>
        <dbReference type="ARBA" id="ARBA00022801"/>
    </source>
</evidence>
<keyword evidence="13" id="KW-1185">Reference proteome</keyword>
<reference evidence="12 13" key="1">
    <citation type="journal article" date="2016" name="Mol. Biol. Evol.">
        <title>Comparative Genomics of Early-Diverging Mushroom-Forming Fungi Provides Insights into the Origins of Lignocellulose Decay Capabilities.</title>
        <authorList>
            <person name="Nagy L.G."/>
            <person name="Riley R."/>
            <person name="Tritt A."/>
            <person name="Adam C."/>
            <person name="Daum C."/>
            <person name="Floudas D."/>
            <person name="Sun H."/>
            <person name="Yadav J.S."/>
            <person name="Pangilinan J."/>
            <person name="Larsson K.H."/>
            <person name="Matsuura K."/>
            <person name="Barry K."/>
            <person name="Labutti K."/>
            <person name="Kuo R."/>
            <person name="Ohm R.A."/>
            <person name="Bhattacharya S.S."/>
            <person name="Shirouzu T."/>
            <person name="Yoshinaga Y."/>
            <person name="Martin F.M."/>
            <person name="Grigoriev I.V."/>
            <person name="Hibbett D.S."/>
        </authorList>
    </citation>
    <scope>NUCLEOTIDE SEQUENCE [LARGE SCALE GENOMIC DNA]</scope>
    <source>
        <strain evidence="12 13">HHB10207 ss-3</strain>
    </source>
</reference>
<dbReference type="EC" id="3.2.1.78" evidence="4"/>
<evidence type="ECO:0000259" key="11">
    <source>
        <dbReference type="Pfam" id="PF26410"/>
    </source>
</evidence>
<dbReference type="InterPro" id="IPR045053">
    <property type="entry name" value="MAN-like"/>
</dbReference>
<accession>A0A166ALX4</accession>
<organism evidence="12 13">
    <name type="scientific">Sistotremastrum suecicum HHB10207 ss-3</name>
    <dbReference type="NCBI Taxonomy" id="1314776"/>
    <lineage>
        <taxon>Eukaryota</taxon>
        <taxon>Fungi</taxon>
        <taxon>Dikarya</taxon>
        <taxon>Basidiomycota</taxon>
        <taxon>Agaricomycotina</taxon>
        <taxon>Agaricomycetes</taxon>
        <taxon>Sistotremastrales</taxon>
        <taxon>Sistotremastraceae</taxon>
        <taxon>Sistotremastrum</taxon>
    </lineage>
</organism>
<dbReference type="GO" id="GO:0005576">
    <property type="term" value="C:extracellular region"/>
    <property type="evidence" value="ECO:0007669"/>
    <property type="project" value="UniProtKB-SubCell"/>
</dbReference>
<feature type="chain" id="PRO_5007870749" description="mannan endo-1,4-beta-mannosidase" evidence="10">
    <location>
        <begin position="23"/>
        <end position="592"/>
    </location>
</feature>
<feature type="signal peptide" evidence="10">
    <location>
        <begin position="1"/>
        <end position="22"/>
    </location>
</feature>
<dbReference type="GO" id="GO:0016985">
    <property type="term" value="F:mannan endo-1,4-beta-mannosidase activity"/>
    <property type="evidence" value="ECO:0007669"/>
    <property type="project" value="UniProtKB-EC"/>
</dbReference>
<dbReference type="PANTHER" id="PTHR31451">
    <property type="match status" value="1"/>
</dbReference>
<dbReference type="Pfam" id="PF26410">
    <property type="entry name" value="GH5_mannosidase"/>
    <property type="match status" value="1"/>
</dbReference>
<keyword evidence="6 10" id="KW-0732">Signal</keyword>
<protein>
    <recommendedName>
        <fullName evidence="4">mannan endo-1,4-beta-mannosidase</fullName>
        <ecNumber evidence="4">3.2.1.78</ecNumber>
    </recommendedName>
</protein>
<dbReference type="EMBL" id="KV428138">
    <property type="protein sequence ID" value="KZT35464.1"/>
    <property type="molecule type" value="Genomic_DNA"/>
</dbReference>
<dbReference type="InterPro" id="IPR017853">
    <property type="entry name" value="GH"/>
</dbReference>
<evidence type="ECO:0000256" key="5">
    <source>
        <dbReference type="ARBA" id="ARBA00022525"/>
    </source>
</evidence>
<name>A0A166ALX4_9AGAM</name>
<comment type="catalytic activity">
    <reaction evidence="1">
        <text>Random hydrolysis of (1-&gt;4)-beta-D-mannosidic linkages in mannans, galactomannans and glucomannans.</text>
        <dbReference type="EC" id="3.2.1.78"/>
    </reaction>
</comment>
<dbReference type="InterPro" id="IPR001547">
    <property type="entry name" value="Glyco_hydro_5"/>
</dbReference>
<evidence type="ECO:0000256" key="9">
    <source>
        <dbReference type="SAM" id="MobiDB-lite"/>
    </source>
</evidence>
<feature type="domain" description="Glycoside hydrolase family 5" evidence="11">
    <location>
        <begin position="39"/>
        <end position="289"/>
    </location>
</feature>
<dbReference type="SUPFAM" id="SSF51445">
    <property type="entry name" value="(Trans)glycosidases"/>
    <property type="match status" value="1"/>
</dbReference>
<keyword evidence="5" id="KW-0964">Secreted</keyword>
<dbReference type="GO" id="GO:0046355">
    <property type="term" value="P:mannan catabolic process"/>
    <property type="evidence" value="ECO:0007669"/>
    <property type="project" value="UniProtKB-ARBA"/>
</dbReference>
<evidence type="ECO:0000313" key="12">
    <source>
        <dbReference type="EMBL" id="KZT35464.1"/>
    </source>
</evidence>
<evidence type="ECO:0000256" key="1">
    <source>
        <dbReference type="ARBA" id="ARBA00001678"/>
    </source>
</evidence>
<feature type="region of interest" description="Disordered" evidence="9">
    <location>
        <begin position="527"/>
        <end position="565"/>
    </location>
</feature>
<sequence>MPGMVLASVLWFLAFLASSSWAALTPTRTTPLKRAVPSTFVGSAGNQFSLLGKPFHFVGTNAYWLQMLNSTDDLLTTLKAIKATNASVVRVWAFNDVTEPPANNATFLQLFTNGIGVPNLGSNGFERLDAVLNASESLGLKVIFTTTNNWNPQDTNGTAGLPNVNATLAKRATNTTSNFTFPHGYLSNDYGGIDLYVRQIIGAQAKHDEFFTNLTVRNAFKNYLSVLVPRYANSTTLAAWEIANDPRCNSTLPSTGTCTTVTITSWLADIAQFIRSLDPNHLISAGTQGFFCLEHIADCPKLFPTPPPPKVSQAVNQRRGKQLTSRALLEIRKDIEKKRAAQDAKNVLQGRSIRGKWRAPTKTKRQTTPEVGPAFDGSFGIDSQDILNIPDIGFSTFQLFPDQNTYGPLNPNINATENTLDQGISWIQAQGAAANAAGKPSILTSFGLITNATSQFFVPFNSTQVVGSTSSLGSGAGTASSSGTGANFTGVSDGIQNSTYSTWVSTALQAGVDGILQYQWGQDGLQQSGGGGVVTSTEGDIGSTAPTGDQAGVSPQDGYAPAVGSPEQSNINTILSKAAAQQALLNAANLLR</sequence>
<evidence type="ECO:0000256" key="6">
    <source>
        <dbReference type="ARBA" id="ARBA00022729"/>
    </source>
</evidence>
<dbReference type="Proteomes" id="UP000076798">
    <property type="component" value="Unassembled WGS sequence"/>
</dbReference>
<dbReference type="STRING" id="1314776.A0A166ALX4"/>
<dbReference type="Gene3D" id="3.20.20.80">
    <property type="entry name" value="Glycosidases"/>
    <property type="match status" value="1"/>
</dbReference>
<evidence type="ECO:0000256" key="3">
    <source>
        <dbReference type="ARBA" id="ARBA00005641"/>
    </source>
</evidence>
<comment type="subcellular location">
    <subcellularLocation>
        <location evidence="2">Secreted</location>
    </subcellularLocation>
</comment>
<dbReference type="AlphaFoldDB" id="A0A166ALX4"/>
<evidence type="ECO:0000256" key="10">
    <source>
        <dbReference type="SAM" id="SignalP"/>
    </source>
</evidence>
<dbReference type="OrthoDB" id="406631at2759"/>
<dbReference type="PANTHER" id="PTHR31451:SF39">
    <property type="entry name" value="MANNAN ENDO-1,4-BETA-MANNOSIDASE 1"/>
    <property type="match status" value="1"/>
</dbReference>
<gene>
    <name evidence="12" type="ORF">SISSUDRAFT_1064445</name>
</gene>
<evidence type="ECO:0000256" key="4">
    <source>
        <dbReference type="ARBA" id="ARBA00012706"/>
    </source>
</evidence>
<comment type="similarity">
    <text evidence="3">Belongs to the glycosyl hydrolase 5 (cellulase A) family.</text>
</comment>
<keyword evidence="7 12" id="KW-0378">Hydrolase</keyword>
<evidence type="ECO:0000256" key="2">
    <source>
        <dbReference type="ARBA" id="ARBA00004613"/>
    </source>
</evidence>